<evidence type="ECO:0000313" key="2">
    <source>
        <dbReference type="EMBL" id="MPM80205.1"/>
    </source>
</evidence>
<gene>
    <name evidence="2" type="ORF">SDC9_127252</name>
</gene>
<name>A0A645CTH8_9ZZZZ</name>
<dbReference type="EMBL" id="VSSQ01029895">
    <property type="protein sequence ID" value="MPM80205.1"/>
    <property type="molecule type" value="Genomic_DNA"/>
</dbReference>
<comment type="caution">
    <text evidence="2">The sequence shown here is derived from an EMBL/GenBank/DDBJ whole genome shotgun (WGS) entry which is preliminary data.</text>
</comment>
<accession>A0A645CTH8</accession>
<protein>
    <recommendedName>
        <fullName evidence="1">ISXO2-like transposase domain-containing protein</fullName>
    </recommendedName>
</protein>
<feature type="domain" description="ISXO2-like transposase" evidence="1">
    <location>
        <begin position="157"/>
        <end position="303"/>
    </location>
</feature>
<organism evidence="2">
    <name type="scientific">bioreactor metagenome</name>
    <dbReference type="NCBI Taxonomy" id="1076179"/>
    <lineage>
        <taxon>unclassified sequences</taxon>
        <taxon>metagenomes</taxon>
        <taxon>ecological metagenomes</taxon>
    </lineage>
</organism>
<dbReference type="AlphaFoldDB" id="A0A645CTH8"/>
<proteinExistence type="predicted"/>
<dbReference type="Pfam" id="PF12762">
    <property type="entry name" value="DDE_Tnp_IS1595"/>
    <property type="match status" value="1"/>
</dbReference>
<reference evidence="2" key="1">
    <citation type="submission" date="2019-08" db="EMBL/GenBank/DDBJ databases">
        <authorList>
            <person name="Kucharzyk K."/>
            <person name="Murdoch R.W."/>
            <person name="Higgins S."/>
            <person name="Loffler F."/>
        </authorList>
    </citation>
    <scope>NUCLEOTIDE SEQUENCE</scope>
</reference>
<dbReference type="InterPro" id="IPR024445">
    <property type="entry name" value="Tnp_ISXO2-like"/>
</dbReference>
<evidence type="ECO:0000259" key="1">
    <source>
        <dbReference type="Pfam" id="PF12762"/>
    </source>
</evidence>
<sequence>MSNYKKHESRRITPWTDINQKTPLQEFLDNRNTLEYETRHKKLLLSRSDEAKLLNSFEPEACRYCKSVSFIRYGKLKNGENRFFCKDCGKYFSVVTNTIFDNHKIPISEWMEFMLGVFRYQSFSSISKTLRIADTTTKYWMNKLFLLLKDYQDDIVLSGVVQLDETFYKVIRSDIQTKESGLQYRGLSRNQICIGIACDATKTFCKVAGFGKPSQKSIFETFSNHIAEGSMVIHDEEKAHAKLIVDLKLSETTFNSRLLKGLSDKDNPLDPINKRCGLLKKFLGAHSGFDRDDLDGYLNLFAFICNPPSNHFMKVEYLLSVALKTPNLLKYRDYYSN</sequence>